<evidence type="ECO:0000313" key="3">
    <source>
        <dbReference type="EMBL" id="CAB9499149.1"/>
    </source>
</evidence>
<organism evidence="3 4">
    <name type="scientific">Seminavis robusta</name>
    <dbReference type="NCBI Taxonomy" id="568900"/>
    <lineage>
        <taxon>Eukaryota</taxon>
        <taxon>Sar</taxon>
        <taxon>Stramenopiles</taxon>
        <taxon>Ochrophyta</taxon>
        <taxon>Bacillariophyta</taxon>
        <taxon>Bacillariophyceae</taxon>
        <taxon>Bacillariophycidae</taxon>
        <taxon>Naviculales</taxon>
        <taxon>Naviculaceae</taxon>
        <taxon>Seminavis</taxon>
    </lineage>
</organism>
<keyword evidence="2" id="KW-1133">Transmembrane helix</keyword>
<sequence>MGAALSNYTTILANTLCGGSSRKLIAGWWYSILGITGSLMLMSIFVMGTRSLAEGFASIWSALMLLMLSIGGTMIMRKFHNSMAVGFFMGSVVAMSQMFFLLFLIYIGYGKDQSTQGKSYKGESVMSLLCLAQSILLGSFAAILGAHRSEILDKPTSYEEMQDFPSVNPNRPADSYDPPTRASTDSGQS</sequence>
<name>A0A9N8DAL8_9STRA</name>
<gene>
    <name evidence="3" type="ORF">SEMRO_54_G032080.1</name>
</gene>
<feature type="transmembrane region" description="Helical" evidence="2">
    <location>
        <begin position="55"/>
        <end position="75"/>
    </location>
</feature>
<feature type="transmembrane region" description="Helical" evidence="2">
    <location>
        <begin position="28"/>
        <end position="49"/>
    </location>
</feature>
<dbReference type="Proteomes" id="UP001153069">
    <property type="component" value="Unassembled WGS sequence"/>
</dbReference>
<evidence type="ECO:0000256" key="2">
    <source>
        <dbReference type="SAM" id="Phobius"/>
    </source>
</evidence>
<keyword evidence="2" id="KW-0472">Membrane</keyword>
<dbReference type="AlphaFoldDB" id="A0A9N8DAL8"/>
<feature type="transmembrane region" description="Helical" evidence="2">
    <location>
        <begin position="87"/>
        <end position="109"/>
    </location>
</feature>
<evidence type="ECO:0000256" key="1">
    <source>
        <dbReference type="SAM" id="MobiDB-lite"/>
    </source>
</evidence>
<protein>
    <submittedName>
        <fullName evidence="3">Uncharacterized protein</fullName>
    </submittedName>
</protein>
<proteinExistence type="predicted"/>
<feature type="region of interest" description="Disordered" evidence="1">
    <location>
        <begin position="160"/>
        <end position="189"/>
    </location>
</feature>
<dbReference type="EMBL" id="CAICTM010000053">
    <property type="protein sequence ID" value="CAB9499149.1"/>
    <property type="molecule type" value="Genomic_DNA"/>
</dbReference>
<accession>A0A9N8DAL8</accession>
<evidence type="ECO:0000313" key="4">
    <source>
        <dbReference type="Proteomes" id="UP001153069"/>
    </source>
</evidence>
<keyword evidence="4" id="KW-1185">Reference proteome</keyword>
<reference evidence="3" key="1">
    <citation type="submission" date="2020-06" db="EMBL/GenBank/DDBJ databases">
        <authorList>
            <consortium name="Plant Systems Biology data submission"/>
        </authorList>
    </citation>
    <scope>NUCLEOTIDE SEQUENCE</scope>
    <source>
        <strain evidence="3">D6</strain>
    </source>
</reference>
<dbReference type="OrthoDB" id="190146at2759"/>
<keyword evidence="2" id="KW-0812">Transmembrane</keyword>
<feature type="transmembrane region" description="Helical" evidence="2">
    <location>
        <begin position="124"/>
        <end position="144"/>
    </location>
</feature>
<comment type="caution">
    <text evidence="3">The sequence shown here is derived from an EMBL/GenBank/DDBJ whole genome shotgun (WGS) entry which is preliminary data.</text>
</comment>